<accession>A0A094SLR4</accession>
<protein>
    <recommendedName>
        <fullName evidence="2">DNA-directed DNA polymerase</fullName>
        <ecNumber evidence="2">2.7.7.7</ecNumber>
    </recommendedName>
</protein>
<dbReference type="GO" id="GO:0003684">
    <property type="term" value="F:damaged DNA binding"/>
    <property type="evidence" value="ECO:0007669"/>
    <property type="project" value="InterPro"/>
</dbReference>
<dbReference type="InterPro" id="IPR024728">
    <property type="entry name" value="PolY_HhH_motif"/>
</dbReference>
<keyword evidence="9" id="KW-0239">DNA-directed DNA polymerase</keyword>
<dbReference type="PROSITE" id="PS50173">
    <property type="entry name" value="UMUC"/>
    <property type="match status" value="1"/>
</dbReference>
<keyword evidence="3" id="KW-0808">Transferase</keyword>
<sequence length="404" mass="44008">MSTTEGTSTILHVDMDAFYASVAERDDPSLRGKAVVVGAGARGVVLSANYAARKYGIRAAMPVGRAKRMAPHAIFVTPDHSRYSEVSAKVMEIFDSFTPLVEPISLDEAFLDVTGARKLLGTGREIAIEIRRQVEASEGITCSVGIAPSKFIAKLASGHCKPNGILEIPSDRILNFLHPLPVNAIWGVGPKTAETLERLGLRTVADIANLPRATLIRALGQASGASLYELAWGRDYRDVTPNEPDKSISAAETFAQDLDDPEEILREFLRLTEKAAARLREKELYAKTISIKVRFADFSTISRSRTLALPIDNTHEIYETAKALYLALGLDRARLRLVGISLDNLSEAAPEQLILGARERGWREADTAIDRATERFGGGSVRPGRLIKKSSADPKQQSGEKSSE</sequence>
<dbReference type="Gene3D" id="3.30.1490.100">
    <property type="entry name" value="DNA polymerase, Y-family, little finger domain"/>
    <property type="match status" value="1"/>
</dbReference>
<dbReference type="GO" id="GO:0006260">
    <property type="term" value="P:DNA replication"/>
    <property type="evidence" value="ECO:0007669"/>
    <property type="project" value="UniProtKB-KW"/>
</dbReference>
<dbReference type="PANTHER" id="PTHR11076:SF33">
    <property type="entry name" value="DNA POLYMERASE KAPPA"/>
    <property type="match status" value="1"/>
</dbReference>
<evidence type="ECO:0000256" key="9">
    <source>
        <dbReference type="ARBA" id="ARBA00022932"/>
    </source>
</evidence>
<feature type="compositionally biased region" description="Polar residues" evidence="12">
    <location>
        <begin position="393"/>
        <end position="404"/>
    </location>
</feature>
<dbReference type="SUPFAM" id="SSF56672">
    <property type="entry name" value="DNA/RNA polymerases"/>
    <property type="match status" value="1"/>
</dbReference>
<evidence type="ECO:0000256" key="11">
    <source>
        <dbReference type="ARBA" id="ARBA00049244"/>
    </source>
</evidence>
<keyword evidence="10" id="KW-0234">DNA repair</keyword>
<dbReference type="PANTHER" id="PTHR11076">
    <property type="entry name" value="DNA REPAIR POLYMERASE UMUC / TRANSFERASE FAMILY MEMBER"/>
    <property type="match status" value="1"/>
</dbReference>
<dbReference type="NCBIfam" id="NF002677">
    <property type="entry name" value="PRK02406.1"/>
    <property type="match status" value="1"/>
</dbReference>
<evidence type="ECO:0000259" key="13">
    <source>
        <dbReference type="PROSITE" id="PS50173"/>
    </source>
</evidence>
<comment type="caution">
    <text evidence="14">The sequence shown here is derived from an EMBL/GenBank/DDBJ whole genome shotgun (WGS) entry which is preliminary data.</text>
</comment>
<evidence type="ECO:0000256" key="7">
    <source>
        <dbReference type="ARBA" id="ARBA00022763"/>
    </source>
</evidence>
<dbReference type="GO" id="GO:0046872">
    <property type="term" value="F:metal ion binding"/>
    <property type="evidence" value="ECO:0007669"/>
    <property type="project" value="UniProtKB-KW"/>
</dbReference>
<dbReference type="CDD" id="cd03586">
    <property type="entry name" value="PolY_Pol_IV_kappa"/>
    <property type="match status" value="1"/>
</dbReference>
<dbReference type="NCBIfam" id="NF003015">
    <property type="entry name" value="PRK03858.1"/>
    <property type="match status" value="1"/>
</dbReference>
<evidence type="ECO:0000256" key="3">
    <source>
        <dbReference type="ARBA" id="ARBA00022679"/>
    </source>
</evidence>
<evidence type="ECO:0000256" key="4">
    <source>
        <dbReference type="ARBA" id="ARBA00022695"/>
    </source>
</evidence>
<evidence type="ECO:0000313" key="14">
    <source>
        <dbReference type="EMBL" id="KGA19463.1"/>
    </source>
</evidence>
<comment type="similarity">
    <text evidence="1">Belongs to the DNA polymerase type-Y family.</text>
</comment>
<keyword evidence="4" id="KW-0548">Nucleotidyltransferase</keyword>
<keyword evidence="5" id="KW-0235">DNA replication</keyword>
<keyword evidence="6" id="KW-0479">Metal-binding</keyword>
<evidence type="ECO:0000256" key="12">
    <source>
        <dbReference type="SAM" id="MobiDB-lite"/>
    </source>
</evidence>
<evidence type="ECO:0000256" key="6">
    <source>
        <dbReference type="ARBA" id="ARBA00022723"/>
    </source>
</evidence>
<proteinExistence type="inferred from homology"/>
<dbReference type="Gene3D" id="3.30.70.270">
    <property type="match status" value="1"/>
</dbReference>
<evidence type="ECO:0000256" key="10">
    <source>
        <dbReference type="ARBA" id="ARBA00023204"/>
    </source>
</evidence>
<evidence type="ECO:0000256" key="5">
    <source>
        <dbReference type="ARBA" id="ARBA00022705"/>
    </source>
</evidence>
<feature type="domain" description="UmuC" evidence="13">
    <location>
        <begin position="10"/>
        <end position="189"/>
    </location>
</feature>
<dbReference type="GO" id="GO:0005829">
    <property type="term" value="C:cytosol"/>
    <property type="evidence" value="ECO:0007669"/>
    <property type="project" value="TreeGrafter"/>
</dbReference>
<dbReference type="EC" id="2.7.7.7" evidence="2"/>
<name>A0A094SLR4_9ZZZZ</name>
<comment type="catalytic activity">
    <reaction evidence="11">
        <text>DNA(n) + a 2'-deoxyribonucleoside 5'-triphosphate = DNA(n+1) + diphosphate</text>
        <dbReference type="Rhea" id="RHEA:22508"/>
        <dbReference type="Rhea" id="RHEA-COMP:17339"/>
        <dbReference type="Rhea" id="RHEA-COMP:17340"/>
        <dbReference type="ChEBI" id="CHEBI:33019"/>
        <dbReference type="ChEBI" id="CHEBI:61560"/>
        <dbReference type="ChEBI" id="CHEBI:173112"/>
        <dbReference type="EC" id="2.7.7.7"/>
    </reaction>
</comment>
<keyword evidence="8" id="KW-0460">Magnesium</keyword>
<keyword evidence="7" id="KW-0227">DNA damage</keyword>
<dbReference type="FunFam" id="3.30.1490.100:FF:000004">
    <property type="entry name" value="DNA polymerase IV"/>
    <property type="match status" value="1"/>
</dbReference>
<dbReference type="EMBL" id="JNSK01000012">
    <property type="protein sequence ID" value="KGA19463.1"/>
    <property type="molecule type" value="Genomic_DNA"/>
</dbReference>
<dbReference type="Pfam" id="PF11799">
    <property type="entry name" value="IMS_C"/>
    <property type="match status" value="1"/>
</dbReference>
<dbReference type="HAMAP" id="MF_01113">
    <property type="entry name" value="DNApol_IV"/>
    <property type="match status" value="1"/>
</dbReference>
<dbReference type="SUPFAM" id="SSF100879">
    <property type="entry name" value="Lesion bypass DNA polymerase (Y-family), little finger domain"/>
    <property type="match status" value="1"/>
</dbReference>
<reference evidence="14" key="1">
    <citation type="submission" date="2014-05" db="EMBL/GenBank/DDBJ databases">
        <title>Key roles for freshwater Actinobacteria revealed by deep metagenomic sequencing.</title>
        <authorList>
            <person name="Ghai R."/>
            <person name="Mizuno C.M."/>
            <person name="Picazo A."/>
            <person name="Camacho A."/>
            <person name="Rodriguez-Valera F."/>
        </authorList>
    </citation>
    <scope>NUCLEOTIDE SEQUENCE</scope>
</reference>
<evidence type="ECO:0000256" key="1">
    <source>
        <dbReference type="ARBA" id="ARBA00010945"/>
    </source>
</evidence>
<dbReference type="InterPro" id="IPR001126">
    <property type="entry name" value="UmuC"/>
</dbReference>
<dbReference type="InterPro" id="IPR017961">
    <property type="entry name" value="DNA_pol_Y-fam_little_finger"/>
</dbReference>
<dbReference type="InterPro" id="IPR050116">
    <property type="entry name" value="DNA_polymerase-Y"/>
</dbReference>
<dbReference type="Pfam" id="PF11798">
    <property type="entry name" value="IMS_HHH"/>
    <property type="match status" value="1"/>
</dbReference>
<dbReference type="InterPro" id="IPR043502">
    <property type="entry name" value="DNA/RNA_pol_sf"/>
</dbReference>
<evidence type="ECO:0000256" key="8">
    <source>
        <dbReference type="ARBA" id="ARBA00022842"/>
    </source>
</evidence>
<dbReference type="Pfam" id="PF00817">
    <property type="entry name" value="IMS"/>
    <property type="match status" value="1"/>
</dbReference>
<dbReference type="GO" id="GO:0006281">
    <property type="term" value="P:DNA repair"/>
    <property type="evidence" value="ECO:0007669"/>
    <property type="project" value="UniProtKB-KW"/>
</dbReference>
<dbReference type="GO" id="GO:0003887">
    <property type="term" value="F:DNA-directed DNA polymerase activity"/>
    <property type="evidence" value="ECO:0007669"/>
    <property type="project" value="UniProtKB-KW"/>
</dbReference>
<organism evidence="14">
    <name type="scientific">freshwater metagenome</name>
    <dbReference type="NCBI Taxonomy" id="449393"/>
    <lineage>
        <taxon>unclassified sequences</taxon>
        <taxon>metagenomes</taxon>
        <taxon>ecological metagenomes</taxon>
    </lineage>
</organism>
<dbReference type="InterPro" id="IPR022880">
    <property type="entry name" value="DNApol_IV"/>
</dbReference>
<dbReference type="InterPro" id="IPR043128">
    <property type="entry name" value="Rev_trsase/Diguanyl_cyclase"/>
</dbReference>
<dbReference type="InterPro" id="IPR036775">
    <property type="entry name" value="DNA_pol_Y-fam_lit_finger_sf"/>
</dbReference>
<dbReference type="Gene3D" id="3.40.1170.60">
    <property type="match status" value="1"/>
</dbReference>
<dbReference type="Gene3D" id="1.10.150.20">
    <property type="entry name" value="5' to 3' exonuclease, C-terminal subdomain"/>
    <property type="match status" value="1"/>
</dbReference>
<dbReference type="AlphaFoldDB" id="A0A094SLR4"/>
<dbReference type="GO" id="GO:0042276">
    <property type="term" value="P:error-prone translesion synthesis"/>
    <property type="evidence" value="ECO:0007669"/>
    <property type="project" value="TreeGrafter"/>
</dbReference>
<gene>
    <name evidence="14" type="ORF">GM50_5525</name>
</gene>
<evidence type="ECO:0000256" key="2">
    <source>
        <dbReference type="ARBA" id="ARBA00012417"/>
    </source>
</evidence>
<feature type="region of interest" description="Disordered" evidence="12">
    <location>
        <begin position="373"/>
        <end position="404"/>
    </location>
</feature>
<dbReference type="GO" id="GO:0009432">
    <property type="term" value="P:SOS response"/>
    <property type="evidence" value="ECO:0007669"/>
    <property type="project" value="TreeGrafter"/>
</dbReference>